<proteinExistence type="predicted"/>
<evidence type="ECO:0000259" key="2">
    <source>
        <dbReference type="Pfam" id="PF02911"/>
    </source>
</evidence>
<dbReference type="Gene3D" id="3.40.50.12230">
    <property type="match status" value="1"/>
</dbReference>
<dbReference type="OrthoDB" id="10268103at2759"/>
<feature type="domain" description="Formyl transferase C-terminal" evidence="2">
    <location>
        <begin position="289"/>
        <end position="395"/>
    </location>
</feature>
<dbReference type="AlphaFoldDB" id="A0A409X762"/>
<dbReference type="InterPro" id="IPR011034">
    <property type="entry name" value="Formyl_transferase-like_C_sf"/>
</dbReference>
<accession>A0A409X762</accession>
<reference evidence="3 4" key="1">
    <citation type="journal article" date="2018" name="Evol. Lett.">
        <title>Horizontal gene cluster transfer increased hallucinogenic mushroom diversity.</title>
        <authorList>
            <person name="Reynolds H.T."/>
            <person name="Vijayakumar V."/>
            <person name="Gluck-Thaler E."/>
            <person name="Korotkin H.B."/>
            <person name="Matheny P.B."/>
            <person name="Slot J.C."/>
        </authorList>
    </citation>
    <scope>NUCLEOTIDE SEQUENCE [LARGE SCALE GENOMIC DNA]</scope>
    <source>
        <strain evidence="3 4">2631</strain>
    </source>
</reference>
<dbReference type="GO" id="GO:0004479">
    <property type="term" value="F:methionyl-tRNA formyltransferase activity"/>
    <property type="evidence" value="ECO:0007669"/>
    <property type="project" value="TreeGrafter"/>
</dbReference>
<dbReference type="Pfam" id="PF00551">
    <property type="entry name" value="Formyl_trans_N"/>
    <property type="match status" value="1"/>
</dbReference>
<feature type="domain" description="Formyl transferase N-terminal" evidence="1">
    <location>
        <begin position="153"/>
        <end position="223"/>
    </location>
</feature>
<dbReference type="GO" id="GO:0005739">
    <property type="term" value="C:mitochondrion"/>
    <property type="evidence" value="ECO:0007669"/>
    <property type="project" value="TreeGrafter"/>
</dbReference>
<dbReference type="SUPFAM" id="SSF53328">
    <property type="entry name" value="Formyltransferase"/>
    <property type="match status" value="1"/>
</dbReference>
<dbReference type="InParanoid" id="A0A409X762"/>
<dbReference type="SUPFAM" id="SSF50486">
    <property type="entry name" value="FMT C-terminal domain-like"/>
    <property type="match status" value="1"/>
</dbReference>
<name>A0A409X762_PSICY</name>
<comment type="caution">
    <text evidence="3">The sequence shown here is derived from an EMBL/GenBank/DDBJ whole genome shotgun (WGS) entry which is preliminary data.</text>
</comment>
<dbReference type="STRING" id="93625.A0A409X762"/>
<dbReference type="InterPro" id="IPR005793">
    <property type="entry name" value="Formyl_trans_C"/>
</dbReference>
<evidence type="ECO:0008006" key="5">
    <source>
        <dbReference type="Google" id="ProtNLM"/>
    </source>
</evidence>
<dbReference type="Proteomes" id="UP000283269">
    <property type="component" value="Unassembled WGS sequence"/>
</dbReference>
<keyword evidence="4" id="KW-1185">Reference proteome</keyword>
<protein>
    <recommendedName>
        <fullName evidence="5">Methionyl-tRNA formyltransferase</fullName>
    </recommendedName>
</protein>
<gene>
    <name evidence="3" type="ORF">CVT25_006812</name>
</gene>
<evidence type="ECO:0000259" key="1">
    <source>
        <dbReference type="Pfam" id="PF00551"/>
    </source>
</evidence>
<dbReference type="PANTHER" id="PTHR11138:SF5">
    <property type="entry name" value="METHIONYL-TRNA FORMYLTRANSFERASE, MITOCHONDRIAL"/>
    <property type="match status" value="1"/>
</dbReference>
<dbReference type="InterPro" id="IPR002376">
    <property type="entry name" value="Formyl_transf_N"/>
</dbReference>
<dbReference type="Pfam" id="PF02911">
    <property type="entry name" value="Formyl_trans_C"/>
    <property type="match status" value="1"/>
</dbReference>
<dbReference type="EMBL" id="NHYD01002450">
    <property type="protein sequence ID" value="PPQ86628.1"/>
    <property type="molecule type" value="Genomic_DNA"/>
</dbReference>
<dbReference type="InterPro" id="IPR036477">
    <property type="entry name" value="Formyl_transf_N_sf"/>
</dbReference>
<evidence type="ECO:0000313" key="4">
    <source>
        <dbReference type="Proteomes" id="UP000283269"/>
    </source>
</evidence>
<organism evidence="3 4">
    <name type="scientific">Psilocybe cyanescens</name>
    <dbReference type="NCBI Taxonomy" id="93625"/>
    <lineage>
        <taxon>Eukaryota</taxon>
        <taxon>Fungi</taxon>
        <taxon>Dikarya</taxon>
        <taxon>Basidiomycota</taxon>
        <taxon>Agaricomycotina</taxon>
        <taxon>Agaricomycetes</taxon>
        <taxon>Agaricomycetidae</taxon>
        <taxon>Agaricales</taxon>
        <taxon>Agaricineae</taxon>
        <taxon>Strophariaceae</taxon>
        <taxon>Psilocybe</taxon>
    </lineage>
</organism>
<evidence type="ECO:0000313" key="3">
    <source>
        <dbReference type="EMBL" id="PPQ86628.1"/>
    </source>
</evidence>
<sequence>MPQTKDFRAKKSLTQGFVYSSWAETNSRVLYLKNCIKLEVNLSLTSTTFFDVADVWKEIVIATQPDANVGRNGSVLSISLEPPAKGWMISKPDYLWPRSSSCCSASLKLVGQKLGVPAIHSIPKTKWGFKNWPIPEPFILPKKSEEPPPLNHLLVTASFGRILPANMLKSFQYSRRLNIHPSLLPAYRGAAPIQHTILNNEKTTGVCVIEMLKRVEGIDAGPIWGCRTMVDPSSCSSDIPEYATYEQLRDELAIRGGQLLVSVLRDALRGKAIETAQTNAENVPDAPAITTKDGLANFHTMTAEDIYRRFRAISHQKQIFTHTSDGKILQLRRFGVPDLNNLVDINLPPAPGSAIYSKANQMILIRCKDQSILGVTVVKPEGKGDRAAFEFWTGLRAVKEGSKEVLFGKVSGP</sequence>
<dbReference type="PANTHER" id="PTHR11138">
    <property type="entry name" value="METHIONYL-TRNA FORMYLTRANSFERASE"/>
    <property type="match status" value="1"/>
</dbReference>